<evidence type="ECO:0000313" key="7">
    <source>
        <dbReference type="EMBL" id="EHL11944.1"/>
    </source>
</evidence>
<feature type="transmembrane region" description="Helical" evidence="6">
    <location>
        <begin position="305"/>
        <end position="327"/>
    </location>
</feature>
<keyword evidence="5 6" id="KW-0472">Membrane</keyword>
<evidence type="ECO:0000256" key="1">
    <source>
        <dbReference type="ARBA" id="ARBA00004651"/>
    </source>
</evidence>
<dbReference type="EMBL" id="AFZC02000003">
    <property type="protein sequence ID" value="EHL11944.1"/>
    <property type="molecule type" value="Genomic_DNA"/>
</dbReference>
<dbReference type="Proteomes" id="UP000018461">
    <property type="component" value="Unassembled WGS sequence"/>
</dbReference>
<dbReference type="PANTHER" id="PTHR30250:SF11">
    <property type="entry name" value="O-ANTIGEN TRANSPORTER-RELATED"/>
    <property type="match status" value="1"/>
</dbReference>
<reference evidence="7" key="2">
    <citation type="submission" date="2013-03" db="EMBL/GenBank/DDBJ databases">
        <title>The Genome Sequence of Oribacterium sp. ACB1.</title>
        <authorList>
            <consortium name="The Broad Institute Genomics Platform"/>
            <consortium name="The Broad Institute Genome Sequencing Center for Infectious Disease"/>
            <person name="Earl A."/>
            <person name="Ward D."/>
            <person name="Feldgarden M."/>
            <person name="Gevers D."/>
            <person name="Sizova M."/>
            <person name="Hazen A."/>
            <person name="Epstein S."/>
            <person name="Walker B."/>
            <person name="Young S."/>
            <person name="Zeng Q."/>
            <person name="Gargeya S."/>
            <person name="Fitzgerald M."/>
            <person name="Haas B."/>
            <person name="Abouelleil A."/>
            <person name="Allen A.W."/>
            <person name="Alvarado L."/>
            <person name="Arachchi H.M."/>
            <person name="Berlin A.M."/>
            <person name="Chapman S.B."/>
            <person name="Gainer-Dewar J."/>
            <person name="Goldberg J."/>
            <person name="Griggs A."/>
            <person name="Gujja S."/>
            <person name="Hansen M."/>
            <person name="Howarth C."/>
            <person name="Imamovic A."/>
            <person name="Ireland A."/>
            <person name="Larimer J."/>
            <person name="McCowan C."/>
            <person name="Murphy C."/>
            <person name="Pearson M."/>
            <person name="Poon T.W."/>
            <person name="Priest M."/>
            <person name="Roberts A."/>
            <person name="Saif S."/>
            <person name="Shea T."/>
            <person name="Sisk P."/>
            <person name="Sykes S."/>
            <person name="Wortman J."/>
            <person name="Nusbaum C."/>
            <person name="Birren B."/>
        </authorList>
    </citation>
    <scope>NUCLEOTIDE SEQUENCE [LARGE SCALE GENOMIC DNA]</scope>
    <source>
        <strain evidence="7">ACB1</strain>
    </source>
</reference>
<comment type="subcellular location">
    <subcellularLocation>
        <location evidence="1">Cell membrane</location>
        <topology evidence="1">Multi-pass membrane protein</topology>
    </subcellularLocation>
</comment>
<evidence type="ECO:0000256" key="4">
    <source>
        <dbReference type="ARBA" id="ARBA00022989"/>
    </source>
</evidence>
<feature type="transmembrane region" description="Helical" evidence="6">
    <location>
        <begin position="12"/>
        <end position="38"/>
    </location>
</feature>
<name>G9WN41_9FIRM</name>
<feature type="transmembrane region" description="Helical" evidence="6">
    <location>
        <begin position="400"/>
        <end position="420"/>
    </location>
</feature>
<evidence type="ECO:0000256" key="2">
    <source>
        <dbReference type="ARBA" id="ARBA00022475"/>
    </source>
</evidence>
<dbReference type="InterPro" id="IPR050833">
    <property type="entry name" value="Poly_Biosynth_Transport"/>
</dbReference>
<keyword evidence="3 6" id="KW-0812">Transmembrane</keyword>
<proteinExistence type="predicted"/>
<keyword evidence="2" id="KW-1003">Cell membrane</keyword>
<sequence>MIGEKQSLMKNDVLWNALGSMTYAMASMVLAFFVLRILGEKEGGIFGFGYSTLGQQFFILAYFGIRPFHITDMRGEFSFRDYHYFRILSSFFAVLLSIFFLLYQYTNGSYTVEKVSILFFLCLYKILDGYIDVYESELQRRGKLYKTGQSLFFRTILSVFVLLCGLLLSKTLLLGVILMNLSQVLSLYLFAILPLEETRELGAVHFIGEKTAFTQKMKALFSGSVFLFLSVFLDFYVFSSSKYAVDAVLGSSSSGIYNLLFMPSNFIYLLANFIIRPALPTLAGLWQSGDKLRFKKEESSLMKKVLLLSLLLFGLAFLLSPLALWILEKLLGPAFSGKITGERWTFCLLILGGCFYALANLEYYILVTKRQQKRIFTGYALGAVLSFFTADLMVQEAGFFFASIQFVLMMLFLFLFFLFSGSHVKIAGRKGK</sequence>
<comment type="caution">
    <text evidence="7">The sequence shown here is derived from an EMBL/GenBank/DDBJ whole genome shotgun (WGS) entry which is preliminary data.</text>
</comment>
<evidence type="ECO:0000313" key="8">
    <source>
        <dbReference type="Proteomes" id="UP000018461"/>
    </source>
</evidence>
<evidence type="ECO:0000256" key="6">
    <source>
        <dbReference type="SAM" id="Phobius"/>
    </source>
</evidence>
<organism evidence="7 8">
    <name type="scientific">Oribacterium parvum ACB1</name>
    <dbReference type="NCBI Taxonomy" id="796943"/>
    <lineage>
        <taxon>Bacteria</taxon>
        <taxon>Bacillati</taxon>
        <taxon>Bacillota</taxon>
        <taxon>Clostridia</taxon>
        <taxon>Lachnospirales</taxon>
        <taxon>Lachnospiraceae</taxon>
        <taxon>Oribacterium</taxon>
    </lineage>
</organism>
<dbReference type="PANTHER" id="PTHR30250">
    <property type="entry name" value="PST FAMILY PREDICTED COLANIC ACID TRANSPORTER"/>
    <property type="match status" value="1"/>
</dbReference>
<evidence type="ECO:0000256" key="5">
    <source>
        <dbReference type="ARBA" id="ARBA00023136"/>
    </source>
</evidence>
<evidence type="ECO:0000256" key="3">
    <source>
        <dbReference type="ARBA" id="ARBA00022692"/>
    </source>
</evidence>
<feature type="transmembrane region" description="Helical" evidence="6">
    <location>
        <begin position="376"/>
        <end position="394"/>
    </location>
</feature>
<reference evidence="7" key="1">
    <citation type="submission" date="2011-08" db="EMBL/GenBank/DDBJ databases">
        <authorList>
            <consortium name="The Broad Institute Genome Sequencing Platform"/>
            <person name="Earl A."/>
            <person name="Ward D."/>
            <person name="Feldgarden M."/>
            <person name="Gevers D."/>
            <person name="Sizova M."/>
            <person name="Hazen A."/>
            <person name="Epstein S."/>
            <person name="Young S.K."/>
            <person name="Zeng Q."/>
            <person name="Gargeya S."/>
            <person name="Fitzgerald M."/>
            <person name="Haas B."/>
            <person name="Abouelleil A."/>
            <person name="Alvarado L."/>
            <person name="Arachchi H.M."/>
            <person name="Berlin A."/>
            <person name="Brown A."/>
            <person name="Chapman S.B."/>
            <person name="Chen Z."/>
            <person name="Dunbar C."/>
            <person name="Freedman E."/>
            <person name="Gearin G."/>
            <person name="Gellesch M."/>
            <person name="Goldberg J."/>
            <person name="Griggs A."/>
            <person name="Gujja S."/>
            <person name="Heiman D."/>
            <person name="Howarth C."/>
            <person name="Larson L."/>
            <person name="Lui A."/>
            <person name="MacDonald P.J.P."/>
            <person name="Montmayeur A."/>
            <person name="Murphy C."/>
            <person name="Neiman D."/>
            <person name="Pearson M."/>
            <person name="Priest M."/>
            <person name="Roberts A."/>
            <person name="Saif S."/>
            <person name="Shea T."/>
            <person name="Shenoy N."/>
            <person name="Sisk P."/>
            <person name="Stolte C."/>
            <person name="Sykes S."/>
            <person name="Wortman J."/>
            <person name="Nusbaum C."/>
            <person name="Birren B."/>
        </authorList>
    </citation>
    <scope>NUCLEOTIDE SEQUENCE</scope>
    <source>
        <strain evidence="7">ACB1</strain>
    </source>
</reference>
<feature type="transmembrane region" description="Helical" evidence="6">
    <location>
        <begin position="343"/>
        <end position="364"/>
    </location>
</feature>
<dbReference type="GO" id="GO:0005886">
    <property type="term" value="C:plasma membrane"/>
    <property type="evidence" value="ECO:0007669"/>
    <property type="project" value="UniProtKB-SubCell"/>
</dbReference>
<dbReference type="PATRIC" id="fig|796943.3.peg.1178"/>
<dbReference type="InterPro" id="IPR002797">
    <property type="entry name" value="Polysacc_synth"/>
</dbReference>
<dbReference type="STRING" id="796943.HMPREF9625_00774"/>
<protein>
    <recommendedName>
        <fullName evidence="9">Polysaccharide biosynthesis protein C-terminal domain-containing protein</fullName>
    </recommendedName>
</protein>
<feature type="transmembrane region" description="Helical" evidence="6">
    <location>
        <begin position="219"/>
        <end position="238"/>
    </location>
</feature>
<gene>
    <name evidence="7" type="ORF">HMPREF9625_00774</name>
</gene>
<feature type="transmembrane region" description="Helical" evidence="6">
    <location>
        <begin position="84"/>
        <end position="103"/>
    </location>
</feature>
<accession>G9WN41</accession>
<dbReference type="HOGENOM" id="CLU_032713_0_0_9"/>
<evidence type="ECO:0008006" key="9">
    <source>
        <dbReference type="Google" id="ProtNLM"/>
    </source>
</evidence>
<dbReference type="Pfam" id="PF01943">
    <property type="entry name" value="Polysacc_synt"/>
    <property type="match status" value="1"/>
</dbReference>
<dbReference type="RefSeq" id="WP_009534634.1">
    <property type="nucleotide sequence ID" value="NZ_KE148312.1"/>
</dbReference>
<keyword evidence="8" id="KW-1185">Reference proteome</keyword>
<feature type="transmembrane region" description="Helical" evidence="6">
    <location>
        <begin position="44"/>
        <end position="63"/>
    </location>
</feature>
<dbReference type="AlphaFoldDB" id="G9WN41"/>
<feature type="transmembrane region" description="Helical" evidence="6">
    <location>
        <begin position="151"/>
        <end position="168"/>
    </location>
</feature>
<keyword evidence="4 6" id="KW-1133">Transmembrane helix</keyword>